<evidence type="ECO:0000256" key="1">
    <source>
        <dbReference type="SAM" id="Phobius"/>
    </source>
</evidence>
<comment type="caution">
    <text evidence="2">The sequence shown here is derived from an EMBL/GenBank/DDBJ whole genome shotgun (WGS) entry which is preliminary data.</text>
</comment>
<sequence>MLCYEGRLSLYCFVSAIFSLALLWVFFDLGIFADPEWAGFWARVVLLAVYYLGLNVVIWLKFATKDYQ</sequence>
<protein>
    <submittedName>
        <fullName evidence="2">Uncharacterized protein</fullName>
    </submittedName>
</protein>
<evidence type="ECO:0000313" key="3">
    <source>
        <dbReference type="Proteomes" id="UP001562425"/>
    </source>
</evidence>
<dbReference type="EMBL" id="JBEHCU010010275">
    <property type="protein sequence ID" value="KAL1378496.1"/>
    <property type="molecule type" value="Genomic_DNA"/>
</dbReference>
<organism evidence="2 3">
    <name type="scientific">Culex pipiens pipiens</name>
    <name type="common">Northern house mosquito</name>
    <dbReference type="NCBI Taxonomy" id="38569"/>
    <lineage>
        <taxon>Eukaryota</taxon>
        <taxon>Metazoa</taxon>
        <taxon>Ecdysozoa</taxon>
        <taxon>Arthropoda</taxon>
        <taxon>Hexapoda</taxon>
        <taxon>Insecta</taxon>
        <taxon>Pterygota</taxon>
        <taxon>Neoptera</taxon>
        <taxon>Endopterygota</taxon>
        <taxon>Diptera</taxon>
        <taxon>Nematocera</taxon>
        <taxon>Culicoidea</taxon>
        <taxon>Culicidae</taxon>
        <taxon>Culicinae</taxon>
        <taxon>Culicini</taxon>
        <taxon>Culex</taxon>
        <taxon>Culex</taxon>
    </lineage>
</organism>
<reference evidence="2 3" key="1">
    <citation type="submission" date="2024-05" db="EMBL/GenBank/DDBJ databases">
        <title>Culex pipiens pipiens assembly and annotation.</title>
        <authorList>
            <person name="Alout H."/>
            <person name="Durand T."/>
        </authorList>
    </citation>
    <scope>NUCLEOTIDE SEQUENCE [LARGE SCALE GENOMIC DNA]</scope>
    <source>
        <strain evidence="2">HA-2024</strain>
        <tissue evidence="2">Whole body</tissue>
    </source>
</reference>
<keyword evidence="3" id="KW-1185">Reference proteome</keyword>
<dbReference type="Proteomes" id="UP001562425">
    <property type="component" value="Unassembled WGS sequence"/>
</dbReference>
<accession>A0ABD1CQ50</accession>
<keyword evidence="1" id="KW-0812">Transmembrane</keyword>
<feature type="transmembrane region" description="Helical" evidence="1">
    <location>
        <begin position="12"/>
        <end position="33"/>
    </location>
</feature>
<name>A0ABD1CQ50_CULPP</name>
<gene>
    <name evidence="2" type="ORF">pipiens_015542</name>
</gene>
<feature type="transmembrane region" description="Helical" evidence="1">
    <location>
        <begin position="39"/>
        <end position="60"/>
    </location>
</feature>
<keyword evidence="1" id="KW-0472">Membrane</keyword>
<keyword evidence="1" id="KW-1133">Transmembrane helix</keyword>
<dbReference type="AlphaFoldDB" id="A0ABD1CQ50"/>
<feature type="non-terminal residue" evidence="2">
    <location>
        <position position="68"/>
    </location>
</feature>
<evidence type="ECO:0000313" key="2">
    <source>
        <dbReference type="EMBL" id="KAL1378496.1"/>
    </source>
</evidence>
<proteinExistence type="predicted"/>